<dbReference type="Proteomes" id="UP001055153">
    <property type="component" value="Unassembled WGS sequence"/>
</dbReference>
<keyword evidence="2" id="KW-1185">Reference proteome</keyword>
<sequence length="36" mass="3619">MSVASVLLVLLGAAIAILGIAFAAGDFVANWIRAFG</sequence>
<evidence type="ECO:0000313" key="1">
    <source>
        <dbReference type="EMBL" id="GJE04336.1"/>
    </source>
</evidence>
<name>A0ABQ4SPW8_9HYPH</name>
<gene>
    <name evidence="1" type="ORF">GMJLKIPL_6297</name>
</gene>
<accession>A0ABQ4SPW8</accession>
<evidence type="ECO:0000313" key="2">
    <source>
        <dbReference type="Proteomes" id="UP001055153"/>
    </source>
</evidence>
<protein>
    <submittedName>
        <fullName evidence="1">Uncharacterized protein</fullName>
    </submittedName>
</protein>
<proteinExistence type="predicted"/>
<organism evidence="1 2">
    <name type="scientific">Methylobacterium isbiliense</name>
    <dbReference type="NCBI Taxonomy" id="315478"/>
    <lineage>
        <taxon>Bacteria</taxon>
        <taxon>Pseudomonadati</taxon>
        <taxon>Pseudomonadota</taxon>
        <taxon>Alphaproteobacteria</taxon>
        <taxon>Hyphomicrobiales</taxon>
        <taxon>Methylobacteriaceae</taxon>
        <taxon>Methylobacterium</taxon>
    </lineage>
</organism>
<reference evidence="1" key="2">
    <citation type="submission" date="2021-08" db="EMBL/GenBank/DDBJ databases">
        <authorList>
            <person name="Tani A."/>
            <person name="Ola A."/>
            <person name="Ogura Y."/>
            <person name="Katsura K."/>
            <person name="Hayashi T."/>
        </authorList>
    </citation>
    <scope>NUCLEOTIDE SEQUENCE</scope>
    <source>
        <strain evidence="1">DSM 17168</strain>
    </source>
</reference>
<comment type="caution">
    <text evidence="1">The sequence shown here is derived from an EMBL/GenBank/DDBJ whole genome shotgun (WGS) entry which is preliminary data.</text>
</comment>
<dbReference type="EMBL" id="BPQQ01000113">
    <property type="protein sequence ID" value="GJE04336.1"/>
    <property type="molecule type" value="Genomic_DNA"/>
</dbReference>
<reference evidence="1" key="1">
    <citation type="journal article" date="2021" name="Front. Microbiol.">
        <title>Comprehensive Comparative Genomics and Phenotyping of Methylobacterium Species.</title>
        <authorList>
            <person name="Alessa O."/>
            <person name="Ogura Y."/>
            <person name="Fujitani Y."/>
            <person name="Takami H."/>
            <person name="Hayashi T."/>
            <person name="Sahin N."/>
            <person name="Tani A."/>
        </authorList>
    </citation>
    <scope>NUCLEOTIDE SEQUENCE</scope>
    <source>
        <strain evidence="1">DSM 17168</strain>
    </source>
</reference>